<keyword evidence="3" id="KW-1185">Reference proteome</keyword>
<accession>A0A3S3PM66</accession>
<dbReference type="InterPro" id="IPR011990">
    <property type="entry name" value="TPR-like_helical_dom_sf"/>
</dbReference>
<dbReference type="Pfam" id="PF08238">
    <property type="entry name" value="Sel1"/>
    <property type="match status" value="4"/>
</dbReference>
<dbReference type="OrthoDB" id="1045962at2"/>
<keyword evidence="1" id="KW-0732">Signal</keyword>
<dbReference type="SUPFAM" id="SSF81901">
    <property type="entry name" value="HCP-like"/>
    <property type="match status" value="2"/>
</dbReference>
<gene>
    <name evidence="2" type="ORF">DPV69_18325</name>
</gene>
<dbReference type="PANTHER" id="PTHR11102:SF160">
    <property type="entry name" value="ERAD-ASSOCIATED E3 UBIQUITIN-PROTEIN LIGASE COMPONENT HRD3"/>
    <property type="match status" value="1"/>
</dbReference>
<dbReference type="Gene3D" id="1.25.40.10">
    <property type="entry name" value="Tetratricopeptide repeat domain"/>
    <property type="match status" value="1"/>
</dbReference>
<feature type="signal peptide" evidence="1">
    <location>
        <begin position="1"/>
        <end position="28"/>
    </location>
</feature>
<feature type="chain" id="PRO_5018537340" evidence="1">
    <location>
        <begin position="29"/>
        <end position="257"/>
    </location>
</feature>
<evidence type="ECO:0000313" key="3">
    <source>
        <dbReference type="Proteomes" id="UP000284120"/>
    </source>
</evidence>
<dbReference type="SMART" id="SM00671">
    <property type="entry name" value="SEL1"/>
    <property type="match status" value="3"/>
</dbReference>
<proteinExistence type="predicted"/>
<dbReference type="InterPro" id="IPR050767">
    <property type="entry name" value="Sel1_AlgK"/>
</dbReference>
<sequence>MRSNIPIIIKTVAFVVSILFFSANISFAQSDVELKQAVDLANQGTEEGYKNAIVLYKKYETKLNASQFNDFGYCYWSLKDYKIALHYFELSASIGFEMGIFNSAYNYFYGNGTDKDFVKAYNYLSKLGQNFSEISEANHLMGHCIEYDAKVQGINGKPNYGLAYSYFLKAAEKGHMEGIKHVADYNNNSGKIPTNYEKAKYWSKKACDANLQEYCEALAKINLLLAKNSENTPQNTANAKPKSTDYLSVLEAIRKNL</sequence>
<dbReference type="PANTHER" id="PTHR11102">
    <property type="entry name" value="SEL-1-LIKE PROTEIN"/>
    <property type="match status" value="1"/>
</dbReference>
<dbReference type="Proteomes" id="UP000284120">
    <property type="component" value="Unassembled WGS sequence"/>
</dbReference>
<reference evidence="2 3" key="1">
    <citation type="submission" date="2018-06" db="EMBL/GenBank/DDBJ databases">
        <title>Pedobacter endophyticus sp. nov., an endophytic bacterium isolated from a leaf of Triticum aestivum.</title>
        <authorList>
            <person name="Zhang L."/>
        </authorList>
    </citation>
    <scope>NUCLEOTIDE SEQUENCE [LARGE SCALE GENOMIC DNA]</scope>
    <source>
        <strain evidence="2 3">CM134L-2</strain>
    </source>
</reference>
<dbReference type="RefSeq" id="WP_113648878.1">
    <property type="nucleotide sequence ID" value="NZ_QMHN01000007.1"/>
</dbReference>
<comment type="caution">
    <text evidence="2">The sequence shown here is derived from an EMBL/GenBank/DDBJ whole genome shotgun (WGS) entry which is preliminary data.</text>
</comment>
<organism evidence="2 3">
    <name type="scientific">Pedobacter chitinilyticus</name>
    <dbReference type="NCBI Taxonomy" id="2233776"/>
    <lineage>
        <taxon>Bacteria</taxon>
        <taxon>Pseudomonadati</taxon>
        <taxon>Bacteroidota</taxon>
        <taxon>Sphingobacteriia</taxon>
        <taxon>Sphingobacteriales</taxon>
        <taxon>Sphingobacteriaceae</taxon>
        <taxon>Pedobacter</taxon>
    </lineage>
</organism>
<evidence type="ECO:0000256" key="1">
    <source>
        <dbReference type="SAM" id="SignalP"/>
    </source>
</evidence>
<dbReference type="EMBL" id="SAYW01000007">
    <property type="protein sequence ID" value="RWU04282.1"/>
    <property type="molecule type" value="Genomic_DNA"/>
</dbReference>
<protein>
    <submittedName>
        <fullName evidence="2">Sel1 repeat family protein</fullName>
    </submittedName>
</protein>
<name>A0A3S3PM66_9SPHI</name>
<dbReference type="AlphaFoldDB" id="A0A3S3PM66"/>
<evidence type="ECO:0000313" key="2">
    <source>
        <dbReference type="EMBL" id="RWU04282.1"/>
    </source>
</evidence>
<dbReference type="InterPro" id="IPR006597">
    <property type="entry name" value="Sel1-like"/>
</dbReference>